<evidence type="ECO:0000256" key="10">
    <source>
        <dbReference type="ARBA" id="ARBA00023180"/>
    </source>
</evidence>
<reference evidence="14" key="2">
    <citation type="submission" date="2025-08" db="UniProtKB">
        <authorList>
            <consortium name="Ensembl"/>
        </authorList>
    </citation>
    <scope>IDENTIFICATION</scope>
</reference>
<sequence>MSGMKQLMATCWTLLLLSAFLLEPVLCKGGRGGSRGSSRGSSSRSSSSGTVRGGAGYGGPRSRFRAAGRTSPVRVAGAAAAGAVVALTAEKWYASAYRRSNAADSSDEEVDYYNRTNYYDALMSRSAQNHCFLYQVISVVVATFSPKYGLLLDTVL</sequence>
<keyword evidence="15" id="KW-1185">Reference proteome</keyword>
<evidence type="ECO:0000256" key="12">
    <source>
        <dbReference type="SAM" id="MobiDB-lite"/>
    </source>
</evidence>
<dbReference type="GO" id="GO:0005886">
    <property type="term" value="C:plasma membrane"/>
    <property type="evidence" value="ECO:0007669"/>
    <property type="project" value="UniProtKB-SubCell"/>
</dbReference>
<keyword evidence="11" id="KW-0449">Lipoprotein</keyword>
<reference evidence="14" key="1">
    <citation type="submission" date="2020-06" db="EMBL/GenBank/DDBJ databases">
        <authorList>
            <consortium name="Wellcome Sanger Institute Data Sharing"/>
        </authorList>
    </citation>
    <scope>NUCLEOTIDE SEQUENCE [LARGE SCALE GENOMIC DNA]</scope>
</reference>
<name>A0A8C5H4N7_GOUWI</name>
<organism evidence="14 15">
    <name type="scientific">Gouania willdenowi</name>
    <name type="common">Blunt-snouted clingfish</name>
    <name type="synonym">Lepadogaster willdenowi</name>
    <dbReference type="NCBI Taxonomy" id="441366"/>
    <lineage>
        <taxon>Eukaryota</taxon>
        <taxon>Metazoa</taxon>
        <taxon>Chordata</taxon>
        <taxon>Craniata</taxon>
        <taxon>Vertebrata</taxon>
        <taxon>Euteleostomi</taxon>
        <taxon>Actinopterygii</taxon>
        <taxon>Neopterygii</taxon>
        <taxon>Teleostei</taxon>
        <taxon>Neoteleostei</taxon>
        <taxon>Acanthomorphata</taxon>
        <taxon>Ovalentaria</taxon>
        <taxon>Blenniimorphae</taxon>
        <taxon>Blenniiformes</taxon>
        <taxon>Gobiesocoidei</taxon>
        <taxon>Gobiesocidae</taxon>
        <taxon>Gobiesocinae</taxon>
        <taxon>Gouania</taxon>
    </lineage>
</organism>
<keyword evidence="7 13" id="KW-0732">Signal</keyword>
<evidence type="ECO:0000256" key="7">
    <source>
        <dbReference type="ARBA" id="ARBA00022729"/>
    </source>
</evidence>
<evidence type="ECO:0000256" key="8">
    <source>
        <dbReference type="ARBA" id="ARBA00023087"/>
    </source>
</evidence>
<keyword evidence="10" id="KW-0325">Glycoprotein</keyword>
<keyword evidence="4" id="KW-1003">Cell membrane</keyword>
<dbReference type="GO" id="GO:0098552">
    <property type="term" value="C:side of membrane"/>
    <property type="evidence" value="ECO:0007669"/>
    <property type="project" value="UniProtKB-KW"/>
</dbReference>
<keyword evidence="5" id="KW-0336">GPI-anchor</keyword>
<dbReference type="AlphaFoldDB" id="A0A8C5H4N7"/>
<dbReference type="CTD" id="503542"/>
<evidence type="ECO:0000256" key="4">
    <source>
        <dbReference type="ARBA" id="ARBA00022475"/>
    </source>
</evidence>
<dbReference type="OrthoDB" id="8952098at2759"/>
<dbReference type="Proteomes" id="UP000694680">
    <property type="component" value="Chromosome 15"/>
</dbReference>
<evidence type="ECO:0000256" key="6">
    <source>
        <dbReference type="ARBA" id="ARBA00022678"/>
    </source>
</evidence>
<keyword evidence="6" id="KW-0640">Prion</keyword>
<dbReference type="Ensembl" id="ENSGWIT00000042375.1">
    <property type="protein sequence ID" value="ENSGWIP00000038951.1"/>
    <property type="gene ID" value="ENSGWIG00000019845.1"/>
</dbReference>
<dbReference type="InterPro" id="IPR029238">
    <property type="entry name" value="Shadoo"/>
</dbReference>
<feature type="compositionally biased region" description="Low complexity" evidence="12">
    <location>
        <begin position="36"/>
        <end position="50"/>
    </location>
</feature>
<dbReference type="PANTHER" id="PTHR28552">
    <property type="entry name" value="SHADOW OF PRION PROTEIN"/>
    <property type="match status" value="1"/>
</dbReference>
<dbReference type="RefSeq" id="XP_028324674.1">
    <property type="nucleotide sequence ID" value="XM_028468873.1"/>
</dbReference>
<protein>
    <recommendedName>
        <fullName evidence="3">Shadow of prion protein</fullName>
    </recommendedName>
</protein>
<proteinExistence type="inferred from homology"/>
<dbReference type="PANTHER" id="PTHR28552:SF1">
    <property type="entry name" value="SHADOW OF PRION PROTEIN"/>
    <property type="match status" value="1"/>
</dbReference>
<feature type="region of interest" description="Disordered" evidence="12">
    <location>
        <begin position="30"/>
        <end position="65"/>
    </location>
</feature>
<reference evidence="14" key="3">
    <citation type="submission" date="2025-09" db="UniProtKB">
        <authorList>
            <consortium name="Ensembl"/>
        </authorList>
    </citation>
    <scope>IDENTIFICATION</scope>
</reference>
<evidence type="ECO:0000256" key="9">
    <source>
        <dbReference type="ARBA" id="ARBA00023136"/>
    </source>
</evidence>
<evidence type="ECO:0000313" key="14">
    <source>
        <dbReference type="Ensembl" id="ENSGWIP00000038951.1"/>
    </source>
</evidence>
<dbReference type="GeneID" id="114476876"/>
<keyword evidence="8" id="KW-0034">Amyloid</keyword>
<evidence type="ECO:0000256" key="3">
    <source>
        <dbReference type="ARBA" id="ARBA00014397"/>
    </source>
</evidence>
<feature type="chain" id="PRO_5034561804" description="Shadow of prion protein" evidence="13">
    <location>
        <begin position="28"/>
        <end position="156"/>
    </location>
</feature>
<evidence type="ECO:0000256" key="1">
    <source>
        <dbReference type="ARBA" id="ARBA00004609"/>
    </source>
</evidence>
<evidence type="ECO:0000256" key="13">
    <source>
        <dbReference type="SAM" id="SignalP"/>
    </source>
</evidence>
<feature type="signal peptide" evidence="13">
    <location>
        <begin position="1"/>
        <end position="27"/>
    </location>
</feature>
<evidence type="ECO:0000313" key="15">
    <source>
        <dbReference type="Proteomes" id="UP000694680"/>
    </source>
</evidence>
<comment type="subcellular location">
    <subcellularLocation>
        <location evidence="1">Cell membrane</location>
        <topology evidence="1">Lipid-anchor</topology>
        <topology evidence="1">GPI-anchor</topology>
    </subcellularLocation>
</comment>
<accession>A0A8C5H4N7</accession>
<comment type="similarity">
    <text evidence="2">Belongs to the SPRN family.</text>
</comment>
<gene>
    <name evidence="14" type="primary">sprn</name>
</gene>
<evidence type="ECO:0000256" key="5">
    <source>
        <dbReference type="ARBA" id="ARBA00022622"/>
    </source>
</evidence>
<evidence type="ECO:0000256" key="2">
    <source>
        <dbReference type="ARBA" id="ARBA00008311"/>
    </source>
</evidence>
<evidence type="ECO:0000256" key="11">
    <source>
        <dbReference type="ARBA" id="ARBA00023288"/>
    </source>
</evidence>
<keyword evidence="9" id="KW-0472">Membrane</keyword>